<sequence>MSHSLDFERSTIAGTKYGVAKADIVGVKVLDCDGSETTSGVISGVDCIYNLLSYDCSDITSVNVTS</sequence>
<protein>
    <submittedName>
        <fullName evidence="1">Uncharacterized protein</fullName>
    </submittedName>
</protein>
<accession>A0A433DEN9</accession>
<organism evidence="1 2">
    <name type="scientific">Jimgerdemannia flammicorona</name>
    <dbReference type="NCBI Taxonomy" id="994334"/>
    <lineage>
        <taxon>Eukaryota</taxon>
        <taxon>Fungi</taxon>
        <taxon>Fungi incertae sedis</taxon>
        <taxon>Mucoromycota</taxon>
        <taxon>Mucoromycotina</taxon>
        <taxon>Endogonomycetes</taxon>
        <taxon>Endogonales</taxon>
        <taxon>Endogonaceae</taxon>
        <taxon>Jimgerdemannia</taxon>
    </lineage>
</organism>
<dbReference type="SUPFAM" id="SSF52743">
    <property type="entry name" value="Subtilisin-like"/>
    <property type="match status" value="1"/>
</dbReference>
<dbReference type="Gene3D" id="3.40.50.200">
    <property type="entry name" value="Peptidase S8/S53 domain"/>
    <property type="match status" value="1"/>
</dbReference>
<keyword evidence="2" id="KW-1185">Reference proteome</keyword>
<dbReference type="Proteomes" id="UP000268093">
    <property type="component" value="Unassembled WGS sequence"/>
</dbReference>
<dbReference type="AlphaFoldDB" id="A0A433DEN9"/>
<gene>
    <name evidence="1" type="ORF">BC936DRAFT_142769</name>
</gene>
<proteinExistence type="predicted"/>
<dbReference type="GO" id="GO:0006508">
    <property type="term" value="P:proteolysis"/>
    <property type="evidence" value="ECO:0007669"/>
    <property type="project" value="InterPro"/>
</dbReference>
<evidence type="ECO:0000313" key="1">
    <source>
        <dbReference type="EMBL" id="RUP49330.1"/>
    </source>
</evidence>
<reference evidence="1 2" key="1">
    <citation type="journal article" date="2018" name="New Phytol.">
        <title>Phylogenomics of Endogonaceae and evolution of mycorrhizas within Mucoromycota.</title>
        <authorList>
            <person name="Chang Y."/>
            <person name="Desiro A."/>
            <person name="Na H."/>
            <person name="Sandor L."/>
            <person name="Lipzen A."/>
            <person name="Clum A."/>
            <person name="Barry K."/>
            <person name="Grigoriev I.V."/>
            <person name="Martin F.M."/>
            <person name="Stajich J.E."/>
            <person name="Smith M.E."/>
            <person name="Bonito G."/>
            <person name="Spatafora J.W."/>
        </authorList>
    </citation>
    <scope>NUCLEOTIDE SEQUENCE [LARGE SCALE GENOMIC DNA]</scope>
    <source>
        <strain evidence="1 2">GMNB39</strain>
    </source>
</reference>
<comment type="caution">
    <text evidence="1">The sequence shown here is derived from an EMBL/GenBank/DDBJ whole genome shotgun (WGS) entry which is preliminary data.</text>
</comment>
<dbReference type="GO" id="GO:0004252">
    <property type="term" value="F:serine-type endopeptidase activity"/>
    <property type="evidence" value="ECO:0007669"/>
    <property type="project" value="InterPro"/>
</dbReference>
<dbReference type="EMBL" id="RBNI01002395">
    <property type="protein sequence ID" value="RUP49330.1"/>
    <property type="molecule type" value="Genomic_DNA"/>
</dbReference>
<evidence type="ECO:0000313" key="2">
    <source>
        <dbReference type="Proteomes" id="UP000268093"/>
    </source>
</evidence>
<name>A0A433DEN9_9FUNG</name>
<dbReference type="InterPro" id="IPR036852">
    <property type="entry name" value="Peptidase_S8/S53_dom_sf"/>
</dbReference>
<feature type="non-terminal residue" evidence="1">
    <location>
        <position position="66"/>
    </location>
</feature>